<keyword evidence="5 10" id="KW-0819">tRNA processing</keyword>
<proteinExistence type="inferred from homology"/>
<organism evidence="12 13">
    <name type="scientific">Brockia lithotrophica</name>
    <dbReference type="NCBI Taxonomy" id="933949"/>
    <lineage>
        <taxon>Bacteria</taxon>
        <taxon>Bacillati</taxon>
        <taxon>Bacillota</taxon>
        <taxon>Bacilli</taxon>
        <taxon>Bacillales</taxon>
        <taxon>Bacillales Family X. Incertae Sedis</taxon>
        <taxon>Brockia</taxon>
    </lineage>
</organism>
<dbReference type="GO" id="GO:0005524">
    <property type="term" value="F:ATP binding"/>
    <property type="evidence" value="ECO:0007669"/>
    <property type="project" value="UniProtKB-UniRule"/>
</dbReference>
<gene>
    <name evidence="10" type="primary">miaA</name>
    <name evidence="12" type="ORF">C7438_0033</name>
</gene>
<evidence type="ECO:0000256" key="8">
    <source>
        <dbReference type="ARBA" id="ARBA00022842"/>
    </source>
</evidence>
<dbReference type="InterPro" id="IPR039657">
    <property type="entry name" value="Dimethylallyltransferase"/>
</dbReference>
<protein>
    <recommendedName>
        <fullName evidence="10">tRNA dimethylallyltransferase</fullName>
        <ecNumber evidence="10">2.5.1.75</ecNumber>
    </recommendedName>
    <alternativeName>
        <fullName evidence="10">Dimethylallyl diphosphate:tRNA dimethylallyltransferase</fullName>
        <shortName evidence="10">DMAPP:tRNA dimethylallyltransferase</shortName>
        <shortName evidence="10">DMATase</shortName>
    </alternativeName>
    <alternativeName>
        <fullName evidence="10">Isopentenyl-diphosphate:tRNA isopentenyltransferase</fullName>
        <shortName evidence="10">IPP transferase</shortName>
        <shortName evidence="10">IPPT</shortName>
        <shortName evidence="10">IPTase</shortName>
    </alternativeName>
</protein>
<evidence type="ECO:0000256" key="3">
    <source>
        <dbReference type="ARBA" id="ARBA00005842"/>
    </source>
</evidence>
<dbReference type="Proteomes" id="UP000267019">
    <property type="component" value="Unassembled WGS sequence"/>
</dbReference>
<evidence type="ECO:0000313" key="12">
    <source>
        <dbReference type="EMBL" id="RKQ88400.1"/>
    </source>
</evidence>
<comment type="catalytic activity">
    <reaction evidence="9 10">
        <text>adenosine(37) in tRNA + dimethylallyl diphosphate = N(6)-dimethylallyladenosine(37) in tRNA + diphosphate</text>
        <dbReference type="Rhea" id="RHEA:26482"/>
        <dbReference type="Rhea" id="RHEA-COMP:10162"/>
        <dbReference type="Rhea" id="RHEA-COMP:10375"/>
        <dbReference type="ChEBI" id="CHEBI:33019"/>
        <dbReference type="ChEBI" id="CHEBI:57623"/>
        <dbReference type="ChEBI" id="CHEBI:74411"/>
        <dbReference type="ChEBI" id="CHEBI:74415"/>
        <dbReference type="EC" id="2.5.1.75"/>
    </reaction>
</comment>
<keyword evidence="4 10" id="KW-0808">Transferase</keyword>
<dbReference type="Pfam" id="PF01715">
    <property type="entry name" value="IPPT"/>
    <property type="match status" value="1"/>
</dbReference>
<comment type="cofactor">
    <cofactor evidence="1 10">
        <name>Mg(2+)</name>
        <dbReference type="ChEBI" id="CHEBI:18420"/>
    </cofactor>
</comment>
<dbReference type="GO" id="GO:0006400">
    <property type="term" value="P:tRNA modification"/>
    <property type="evidence" value="ECO:0007669"/>
    <property type="project" value="TreeGrafter"/>
</dbReference>
<dbReference type="InterPro" id="IPR018022">
    <property type="entry name" value="IPT"/>
</dbReference>
<evidence type="ECO:0000256" key="10">
    <source>
        <dbReference type="HAMAP-Rule" id="MF_00185"/>
    </source>
</evidence>
<dbReference type="InterPro" id="IPR029063">
    <property type="entry name" value="SAM-dependent_MTases_sf"/>
</dbReference>
<evidence type="ECO:0000256" key="6">
    <source>
        <dbReference type="ARBA" id="ARBA00022741"/>
    </source>
</evidence>
<reference evidence="12 13" key="1">
    <citation type="submission" date="2018-10" db="EMBL/GenBank/DDBJ databases">
        <title>Genomic Encyclopedia of Type Strains, Phase IV (KMG-IV): sequencing the most valuable type-strain genomes for metagenomic binning, comparative biology and taxonomic classification.</title>
        <authorList>
            <person name="Goeker M."/>
        </authorList>
    </citation>
    <scope>NUCLEOTIDE SEQUENCE [LARGE SCALE GENOMIC DNA]</scope>
    <source>
        <strain evidence="12 13">DSM 22653</strain>
    </source>
</reference>
<dbReference type="PANTHER" id="PTHR11088:SF60">
    <property type="entry name" value="TRNA DIMETHYLALLYLTRANSFERASE"/>
    <property type="match status" value="1"/>
</dbReference>
<evidence type="ECO:0000256" key="2">
    <source>
        <dbReference type="ARBA" id="ARBA00003213"/>
    </source>
</evidence>
<feature type="region of interest" description="Disordered" evidence="11">
    <location>
        <begin position="520"/>
        <end position="549"/>
    </location>
</feature>
<dbReference type="RefSeq" id="WP_170143434.1">
    <property type="nucleotide sequence ID" value="NZ_RBIJ01000001.1"/>
</dbReference>
<evidence type="ECO:0000256" key="5">
    <source>
        <dbReference type="ARBA" id="ARBA00022694"/>
    </source>
</evidence>
<keyword evidence="13" id="KW-1185">Reference proteome</keyword>
<feature type="binding site" evidence="10">
    <location>
        <begin position="335"/>
        <end position="342"/>
    </location>
    <ligand>
        <name>ATP</name>
        <dbReference type="ChEBI" id="CHEBI:30616"/>
    </ligand>
</feature>
<evidence type="ECO:0000256" key="11">
    <source>
        <dbReference type="SAM" id="MobiDB-lite"/>
    </source>
</evidence>
<feature type="site" description="Interaction with substrate tRNA" evidence="10">
    <location>
        <position position="451"/>
    </location>
</feature>
<keyword evidence="6 10" id="KW-0547">Nucleotide-binding</keyword>
<feature type="region of interest" description="Disordered" evidence="11">
    <location>
        <begin position="302"/>
        <end position="321"/>
    </location>
</feature>
<feature type="compositionally biased region" description="Basic and acidic residues" evidence="11">
    <location>
        <begin position="271"/>
        <end position="280"/>
    </location>
</feature>
<keyword evidence="7 10" id="KW-0067">ATP-binding</keyword>
<sequence>MLTTSLREPPSPEVRERLSRLADTYGLPVVPRRGRPWSRLFAETGAGWFLAVTESPPPRDLILVLPDVPYPLFFHPGMALRRIKAIREGKSDLMVQVSSVGPGDVVFDATLGLGGDAAVWSFVVGEKGAVMGVEGSLPVYILFREGRTSYPFPDEDVRRAYLRIDARLGDFRDVLPGLPPGSVDVVFFDPMFPGGSVPGSSTMAAIRRVALDSPLRREDVDAACRLARRLVLVKTSVRGTDFSALGLVPVPRRQGASFTYGLRECGSGPRGDLRGEEARESGGNPAGSEGGGAEVRLRGARVREPSGDPHGHGEELRSGDEANGLAGAPLIALVGPTAVGKTALSLELAERFPLEIVNADAMQVYRGMDVGTDKVAPEIRRRIPHHLLDIRDPRESFSVAEYQKLALRAIRDILARGRIPLLVGGTGLYVNAVVYYPEYDFSSPGRDPARRERWYALAQEVGSERLWEWARALVPDVASIHPHDVRRIVRALERAEIPPEAWGTDFGAFAAAAKLGGGASAEAKPLPAEEADRQSEEGAEKCGEDARSPRRRRSPFRLLFLGLTMERSRLYRRIEARVDEQIARGLLEEVRALLEAGVDEEATALQALGYKELVPVVRGEATLEEAVRRIKRRTKQYAKRQLSWFRALPDVRWFPWDEEVREDSRKEIFALVAGFSRTEANST</sequence>
<dbReference type="SUPFAM" id="SSF53335">
    <property type="entry name" value="S-adenosyl-L-methionine-dependent methyltransferases"/>
    <property type="match status" value="1"/>
</dbReference>
<comment type="caution">
    <text evidence="10">Lacks conserved residue(s) required for the propagation of feature annotation.</text>
</comment>
<feature type="compositionally biased region" description="Gly residues" evidence="11">
    <location>
        <begin position="284"/>
        <end position="293"/>
    </location>
</feature>
<dbReference type="EMBL" id="RBIJ01000001">
    <property type="protein sequence ID" value="RKQ88400.1"/>
    <property type="molecule type" value="Genomic_DNA"/>
</dbReference>
<dbReference type="InterPro" id="IPR027417">
    <property type="entry name" value="P-loop_NTPase"/>
</dbReference>
<evidence type="ECO:0000256" key="9">
    <source>
        <dbReference type="ARBA" id="ARBA00049563"/>
    </source>
</evidence>
<dbReference type="SUPFAM" id="SSF52540">
    <property type="entry name" value="P-loop containing nucleoside triphosphate hydrolases"/>
    <property type="match status" value="1"/>
</dbReference>
<feature type="compositionally biased region" description="Basic and acidic residues" evidence="11">
    <location>
        <begin position="530"/>
        <end position="548"/>
    </location>
</feature>
<evidence type="ECO:0000256" key="7">
    <source>
        <dbReference type="ARBA" id="ARBA00022840"/>
    </source>
</evidence>
<evidence type="ECO:0000256" key="1">
    <source>
        <dbReference type="ARBA" id="ARBA00001946"/>
    </source>
</evidence>
<accession>A0A660LA05</accession>
<dbReference type="Gene3D" id="3.40.50.300">
    <property type="entry name" value="P-loop containing nucleotide triphosphate hydrolases"/>
    <property type="match status" value="1"/>
</dbReference>
<feature type="compositionally biased region" description="Basic and acidic residues" evidence="11">
    <location>
        <begin position="302"/>
        <end position="320"/>
    </location>
</feature>
<dbReference type="Gene3D" id="3.40.50.150">
    <property type="entry name" value="Vaccinia Virus protein VP39"/>
    <property type="match status" value="1"/>
</dbReference>
<dbReference type="PANTHER" id="PTHR11088">
    <property type="entry name" value="TRNA DIMETHYLALLYLTRANSFERASE"/>
    <property type="match status" value="1"/>
</dbReference>
<dbReference type="GO" id="GO:0052381">
    <property type="term" value="F:tRNA dimethylallyltransferase activity"/>
    <property type="evidence" value="ECO:0007669"/>
    <property type="project" value="UniProtKB-UniRule"/>
</dbReference>
<feature type="site" description="Interaction with substrate tRNA" evidence="10">
    <location>
        <position position="426"/>
    </location>
</feature>
<evidence type="ECO:0000313" key="13">
    <source>
        <dbReference type="Proteomes" id="UP000267019"/>
    </source>
</evidence>
<evidence type="ECO:0000256" key="4">
    <source>
        <dbReference type="ARBA" id="ARBA00022679"/>
    </source>
</evidence>
<feature type="region of interest" description="Disordered" evidence="11">
    <location>
        <begin position="264"/>
        <end position="295"/>
    </location>
</feature>
<name>A0A660LA05_9BACL</name>
<dbReference type="EC" id="2.5.1.75" evidence="10"/>
<keyword evidence="8 10" id="KW-0460">Magnesium</keyword>
<comment type="subunit">
    <text evidence="10">Monomer.</text>
</comment>
<dbReference type="AlphaFoldDB" id="A0A660LA05"/>
<comment type="similarity">
    <text evidence="3 10">Belongs to the IPP transferase family.</text>
</comment>
<comment type="function">
    <text evidence="2 10">Catalyzes the transfer of a dimethylallyl group onto the adenine at position 37 in tRNAs that read codons beginning with uridine, leading to the formation of N6-(dimethylallyl)adenosine (i(6)A).</text>
</comment>
<dbReference type="HAMAP" id="MF_00185">
    <property type="entry name" value="IPP_trans"/>
    <property type="match status" value="1"/>
</dbReference>
<comment type="caution">
    <text evidence="12">The sequence shown here is derived from an EMBL/GenBank/DDBJ whole genome shotgun (WGS) entry which is preliminary data.</text>
</comment>
<feature type="binding site" evidence="10">
    <location>
        <begin position="337"/>
        <end position="342"/>
    </location>
    <ligand>
        <name>substrate</name>
    </ligand>
</feature>
<dbReference type="Gene3D" id="1.10.20.140">
    <property type="match status" value="1"/>
</dbReference>